<dbReference type="InterPro" id="IPR006128">
    <property type="entry name" value="Lipoprotein_PsaA-like"/>
</dbReference>
<evidence type="ECO:0000313" key="11">
    <source>
        <dbReference type="Proteomes" id="UP000198703"/>
    </source>
</evidence>
<dbReference type="GO" id="GO:0046872">
    <property type="term" value="F:metal ion binding"/>
    <property type="evidence" value="ECO:0007669"/>
    <property type="project" value="UniProtKB-KW"/>
</dbReference>
<dbReference type="GO" id="GO:0007155">
    <property type="term" value="P:cell adhesion"/>
    <property type="evidence" value="ECO:0007669"/>
    <property type="project" value="InterPro"/>
</dbReference>
<dbReference type="OrthoDB" id="9793396at2"/>
<evidence type="ECO:0000256" key="2">
    <source>
        <dbReference type="ARBA" id="ARBA00011028"/>
    </source>
</evidence>
<keyword evidence="7" id="KW-0175">Coiled coil</keyword>
<keyword evidence="5 9" id="KW-0732">Signal</keyword>
<dbReference type="Gene3D" id="3.40.50.1980">
    <property type="entry name" value="Nitrogenase molybdenum iron protein domain"/>
    <property type="match status" value="2"/>
</dbReference>
<feature type="compositionally biased region" description="Basic and acidic residues" evidence="8">
    <location>
        <begin position="118"/>
        <end position="144"/>
    </location>
</feature>
<protein>
    <submittedName>
        <fullName evidence="10">Zinc/manganese transport system substrate-binding protein</fullName>
    </submittedName>
</protein>
<dbReference type="AlphaFoldDB" id="A0A1H4EYR9"/>
<dbReference type="Pfam" id="PF01297">
    <property type="entry name" value="ZnuA"/>
    <property type="match status" value="1"/>
</dbReference>
<dbReference type="SUPFAM" id="SSF53807">
    <property type="entry name" value="Helical backbone' metal receptor"/>
    <property type="match status" value="1"/>
</dbReference>
<gene>
    <name evidence="10" type="ORF">SAMN05444370_11710</name>
</gene>
<evidence type="ECO:0000256" key="9">
    <source>
        <dbReference type="SAM" id="SignalP"/>
    </source>
</evidence>
<evidence type="ECO:0000256" key="5">
    <source>
        <dbReference type="ARBA" id="ARBA00022729"/>
    </source>
</evidence>
<keyword evidence="11" id="KW-1185">Reference proteome</keyword>
<dbReference type="PANTHER" id="PTHR42953">
    <property type="entry name" value="HIGH-AFFINITY ZINC UPTAKE SYSTEM PROTEIN ZNUA-RELATED"/>
    <property type="match status" value="1"/>
</dbReference>
<organism evidence="10 11">
    <name type="scientific">Rubrimonas cliftonensis</name>
    <dbReference type="NCBI Taxonomy" id="89524"/>
    <lineage>
        <taxon>Bacteria</taxon>
        <taxon>Pseudomonadati</taxon>
        <taxon>Pseudomonadota</taxon>
        <taxon>Alphaproteobacteria</taxon>
        <taxon>Rhodobacterales</taxon>
        <taxon>Paracoccaceae</taxon>
        <taxon>Rubrimonas</taxon>
    </lineage>
</organism>
<dbReference type="GO" id="GO:0030313">
    <property type="term" value="C:cell envelope"/>
    <property type="evidence" value="ECO:0007669"/>
    <property type="project" value="UniProtKB-SubCell"/>
</dbReference>
<feature type="region of interest" description="Disordered" evidence="8">
    <location>
        <begin position="117"/>
        <end position="145"/>
    </location>
</feature>
<keyword evidence="3 6" id="KW-0813">Transport</keyword>
<comment type="similarity">
    <text evidence="2 6">Belongs to the bacterial solute-binding protein 9 family.</text>
</comment>
<dbReference type="RefSeq" id="WP_093255583.1">
    <property type="nucleotide sequence ID" value="NZ_FNQM01000017.1"/>
</dbReference>
<dbReference type="PANTHER" id="PTHR42953:SF1">
    <property type="entry name" value="METAL-BINDING PROTEIN HI_0362-RELATED"/>
    <property type="match status" value="1"/>
</dbReference>
<dbReference type="STRING" id="89524.SAMN05444370_11710"/>
<evidence type="ECO:0000256" key="7">
    <source>
        <dbReference type="SAM" id="Coils"/>
    </source>
</evidence>
<dbReference type="InterPro" id="IPR050492">
    <property type="entry name" value="Bact_metal-bind_prot9"/>
</dbReference>
<evidence type="ECO:0000256" key="4">
    <source>
        <dbReference type="ARBA" id="ARBA00022723"/>
    </source>
</evidence>
<feature type="chain" id="PRO_5011742579" evidence="9">
    <location>
        <begin position="22"/>
        <end position="315"/>
    </location>
</feature>
<name>A0A1H4EYR9_9RHOB</name>
<evidence type="ECO:0000256" key="1">
    <source>
        <dbReference type="ARBA" id="ARBA00004196"/>
    </source>
</evidence>
<accession>A0A1H4EYR9</accession>
<keyword evidence="4" id="KW-0479">Metal-binding</keyword>
<dbReference type="PRINTS" id="PR00691">
    <property type="entry name" value="ADHESINB"/>
</dbReference>
<comment type="subcellular location">
    <subcellularLocation>
        <location evidence="1">Cell envelope</location>
    </subcellularLocation>
</comment>
<evidence type="ECO:0000256" key="8">
    <source>
        <dbReference type="SAM" id="MobiDB-lite"/>
    </source>
</evidence>
<dbReference type="InterPro" id="IPR006129">
    <property type="entry name" value="AdhesinB"/>
</dbReference>
<proteinExistence type="inferred from homology"/>
<evidence type="ECO:0000256" key="3">
    <source>
        <dbReference type="ARBA" id="ARBA00022448"/>
    </source>
</evidence>
<dbReference type="GO" id="GO:0030001">
    <property type="term" value="P:metal ion transport"/>
    <property type="evidence" value="ECO:0007669"/>
    <property type="project" value="InterPro"/>
</dbReference>
<dbReference type="PRINTS" id="PR00690">
    <property type="entry name" value="ADHESNFAMILY"/>
</dbReference>
<evidence type="ECO:0000313" key="10">
    <source>
        <dbReference type="EMBL" id="SEA90195.1"/>
    </source>
</evidence>
<dbReference type="EMBL" id="FNQM01000017">
    <property type="protein sequence ID" value="SEA90195.1"/>
    <property type="molecule type" value="Genomic_DNA"/>
</dbReference>
<dbReference type="InterPro" id="IPR006127">
    <property type="entry name" value="ZnuA-like"/>
</dbReference>
<feature type="coiled-coil region" evidence="7">
    <location>
        <begin position="172"/>
        <end position="199"/>
    </location>
</feature>
<sequence>MLTRRLLLSSALALLPLSALAAERLKVVASFSILGDMVAQVGGDRIALTTLVGPDGDAHVYQPTPAAARAVAAADLVIVNGLGFEGWIERLIEASAFTGPVTVASEGIDVLETADDHDEAHGEGHAHDHDHDHDHGHDHGDVDPHAWQSVPAARVYVANIADALIAADPASADAYAASRDAYLKELAALEAEIAAAVAALPPERRVVVTSHDAFGYFARDTGLEFLAPQGVSTEAEASAQDVAALITQIRERAIPAIFVETIADPRLLQQIERETDARIGGALYSDALSGPDGPAPTYLDMMRHNLRMLTEALSG</sequence>
<dbReference type="Proteomes" id="UP000198703">
    <property type="component" value="Unassembled WGS sequence"/>
</dbReference>
<evidence type="ECO:0000256" key="6">
    <source>
        <dbReference type="RuleBase" id="RU003512"/>
    </source>
</evidence>
<feature type="signal peptide" evidence="9">
    <location>
        <begin position="1"/>
        <end position="21"/>
    </location>
</feature>
<reference evidence="10 11" key="1">
    <citation type="submission" date="2016-10" db="EMBL/GenBank/DDBJ databases">
        <authorList>
            <person name="de Groot N.N."/>
        </authorList>
    </citation>
    <scope>NUCLEOTIDE SEQUENCE [LARGE SCALE GENOMIC DNA]</scope>
    <source>
        <strain evidence="10 11">DSM 15345</strain>
    </source>
</reference>